<feature type="compositionally biased region" description="Pro residues" evidence="2">
    <location>
        <begin position="620"/>
        <end position="629"/>
    </location>
</feature>
<dbReference type="InterPro" id="IPR035999">
    <property type="entry name" value="Sec7_dom_sf"/>
</dbReference>
<feature type="region of interest" description="Disordered" evidence="2">
    <location>
        <begin position="253"/>
        <end position="333"/>
    </location>
</feature>
<dbReference type="SMART" id="SM00233">
    <property type="entry name" value="PH"/>
    <property type="match status" value="1"/>
</dbReference>
<feature type="compositionally biased region" description="Low complexity" evidence="2">
    <location>
        <begin position="976"/>
        <end position="996"/>
    </location>
</feature>
<organism evidence="5 6">
    <name type="scientific">Phascolomyces articulosus</name>
    <dbReference type="NCBI Taxonomy" id="60185"/>
    <lineage>
        <taxon>Eukaryota</taxon>
        <taxon>Fungi</taxon>
        <taxon>Fungi incertae sedis</taxon>
        <taxon>Mucoromycota</taxon>
        <taxon>Mucoromycotina</taxon>
        <taxon>Mucoromycetes</taxon>
        <taxon>Mucorales</taxon>
        <taxon>Lichtheimiaceae</taxon>
        <taxon>Phascolomyces</taxon>
    </lineage>
</organism>
<dbReference type="Gene3D" id="1.10.1000.11">
    <property type="entry name" value="Arf Nucleotide-binding Site Opener,domain 2"/>
    <property type="match status" value="1"/>
</dbReference>
<feature type="region of interest" description="Disordered" evidence="2">
    <location>
        <begin position="449"/>
        <end position="492"/>
    </location>
</feature>
<name>A0AAD5PBR9_9FUNG</name>
<accession>A0AAD5PBR9</accession>
<dbReference type="InterPro" id="IPR041681">
    <property type="entry name" value="PH_9"/>
</dbReference>
<keyword evidence="6" id="KW-1185">Reference proteome</keyword>
<feature type="compositionally biased region" description="Low complexity" evidence="2">
    <location>
        <begin position="1"/>
        <end position="13"/>
    </location>
</feature>
<evidence type="ECO:0000313" key="6">
    <source>
        <dbReference type="Proteomes" id="UP001209540"/>
    </source>
</evidence>
<proteinExistence type="predicted"/>
<feature type="compositionally biased region" description="Low complexity" evidence="2">
    <location>
        <begin position="57"/>
        <end position="79"/>
    </location>
</feature>
<dbReference type="PANTHER" id="PTHR10663:SF373">
    <property type="entry name" value="PH AND SEC7 DOMAIN-CONTAINING PROTEIN C11E3.11C"/>
    <property type="match status" value="1"/>
</dbReference>
<evidence type="ECO:0000259" key="4">
    <source>
        <dbReference type="PROSITE" id="PS50190"/>
    </source>
</evidence>
<dbReference type="Proteomes" id="UP001209540">
    <property type="component" value="Unassembled WGS sequence"/>
</dbReference>
<keyword evidence="1" id="KW-0175">Coiled coil</keyword>
<dbReference type="SUPFAM" id="SSF50729">
    <property type="entry name" value="PH domain-like"/>
    <property type="match status" value="1"/>
</dbReference>
<feature type="compositionally biased region" description="Low complexity" evidence="2">
    <location>
        <begin position="347"/>
        <end position="366"/>
    </location>
</feature>
<feature type="region of interest" description="Disordered" evidence="2">
    <location>
        <begin position="514"/>
        <end position="644"/>
    </location>
</feature>
<feature type="region of interest" description="Disordered" evidence="2">
    <location>
        <begin position="972"/>
        <end position="996"/>
    </location>
</feature>
<evidence type="ECO:0000313" key="5">
    <source>
        <dbReference type="EMBL" id="KAI9257255.1"/>
    </source>
</evidence>
<evidence type="ECO:0000256" key="2">
    <source>
        <dbReference type="SAM" id="MobiDB-lite"/>
    </source>
</evidence>
<comment type="caution">
    <text evidence="5">The sequence shown here is derived from an EMBL/GenBank/DDBJ whole genome shotgun (WGS) entry which is preliminary data.</text>
</comment>
<feature type="compositionally biased region" description="Polar residues" evidence="2">
    <location>
        <begin position="455"/>
        <end position="468"/>
    </location>
</feature>
<evidence type="ECO:0000256" key="1">
    <source>
        <dbReference type="SAM" id="Coils"/>
    </source>
</evidence>
<feature type="compositionally biased region" description="Low complexity" evidence="2">
    <location>
        <begin position="690"/>
        <end position="706"/>
    </location>
</feature>
<feature type="compositionally biased region" description="Low complexity" evidence="2">
    <location>
        <begin position="514"/>
        <end position="534"/>
    </location>
</feature>
<feature type="region of interest" description="Disordered" evidence="2">
    <location>
        <begin position="663"/>
        <end position="722"/>
    </location>
</feature>
<feature type="compositionally biased region" description="Basic and acidic residues" evidence="2">
    <location>
        <begin position="707"/>
        <end position="722"/>
    </location>
</feature>
<sequence length="1373" mass="153305">MAYNHRPTTITPTTHRRNRSLSAAAPPNIGQHPQSQSQPPQPQEFIPSRNAPEPPSSRRLAPSSSLPYQPANNNNNHNYNHNHHTNANDTGLRSYGRFNDQFPIQGETVSSPGTLMTPYTEPKKTTKSNKTGGFGKLLKKLGNKNHHHHQQSQYQSDRHHPIVTSSPPSLPPVIPSTTTSTSSSTSGVSSSYHQQPQPPTSPKSPKQNPYSIPLAPPAPAPPKIPSIEVGQRTYLKPELKKGLQESDNLLSSIPAELRSKPPQPARIVEGPPLSMYNLPPPPPQKQQQQQQQQQQSYQQTPIPSSTLPSTTISTTTHPNTRNNNNKNNNNNKANYYKNQQLQPQQTNVFSSSNNGQNNVNYNLSIQLPPPSQQPLRGILQKPPPPEITTIPASNTNNNNSVTSLPQVNKRLDEDEDEAYESSSIKPQRFSTWSYASTGKSSGTYSLYSTFGPESRPSSESAFDLQNENDSGHSSDEDGEGVTISKQHSNGEENEPVIAAVGAATSVTTTSTAAVTVNDHVSNPTSTSTTPSANNDKMDEINNDFTTTYNNTNEISDDDSDSSSDDDDLFVDATGMSQEDIEREKNERRRLSKRLSGGHFGSAGGLMLSIGSGATTLQQQEPPPPVPSLPSSPKLRQNQKQRRPSEDLVQAMLEWKRHSGSAKIEVPFIPPASSLPPPPRPVRKRPEQSSPAAPTQQEQQPQQNAPQEQEKENGPLEQMDDARKAAQRIWDHDETFVPREKAAEWLGQAKPFHAKALVYYMSHFEFMNMLLDKAFRKLCSKLYFKAEAQQIDRILEAFARRYWRCNPQCIFGSADIVYAVVYSLLLLNTDLHVVQGNHARMNRQAFVRNTMSTIRDQVQSLPPEKHDRTGQLFTKAWETDIEVYLKELYVSVKHSQILQPLEQEPHPQQQQQQNQLSVNNVVEKRASMLGGKMVEFTRSVNTIIRNKSGRESALIHPATPTTVTTDELSLHNKHVTSNPSSPIGSPRRGSFSSSLSSASLASSAARMNNNTNGNTLSPHQPMMSFIQSHASDLFTSRPPYLKEGVVVRKHLLENGRQKAKHREWRECFLVVGHGELKMYAMQGSTGEERRSMLRVNSFTTLADSLQGSSKPGMGASTAWASSMQQLGTVTLNHSLSNILPPPGYNRQRPHVFAIQQSHGGVFLFQASSQEQVNEWVETCNYWAARQSKEPLAGGVSNMEYGWGACLNDVILDLDALDISGKYLGDPDALSIYDWRPPAPPTVCSTLDEQEQWDALQKHLDALSDEINEHRELKRKILVKFPSKSQNHTKVMANWEAKSNYLLHEIIKYQNYCDALERSVKRRQQQKKQQQEKQQQQQIQQQKQHQHQKLPSISIEQANEMDLFGEIQKQLKTGF</sequence>
<dbReference type="PROSITE" id="PS50003">
    <property type="entry name" value="PH_DOMAIN"/>
    <property type="match status" value="1"/>
</dbReference>
<dbReference type="PANTHER" id="PTHR10663">
    <property type="entry name" value="GUANYL-NUCLEOTIDE EXCHANGE FACTOR"/>
    <property type="match status" value="1"/>
</dbReference>
<protein>
    <submittedName>
        <fullName evidence="5">Uncharacterized protein</fullName>
    </submittedName>
</protein>
<feature type="domain" description="SEC7" evidence="4">
    <location>
        <begin position="698"/>
        <end position="894"/>
    </location>
</feature>
<feature type="compositionally biased region" description="Low complexity" evidence="2">
    <location>
        <begin position="203"/>
        <end position="213"/>
    </location>
</feature>
<dbReference type="Pfam" id="PF01369">
    <property type="entry name" value="Sec7"/>
    <property type="match status" value="1"/>
</dbReference>
<evidence type="ECO:0000259" key="3">
    <source>
        <dbReference type="PROSITE" id="PS50003"/>
    </source>
</evidence>
<feature type="domain" description="PH" evidence="3">
    <location>
        <begin position="1038"/>
        <end position="1183"/>
    </location>
</feature>
<dbReference type="GO" id="GO:0032012">
    <property type="term" value="P:regulation of ARF protein signal transduction"/>
    <property type="evidence" value="ECO:0007669"/>
    <property type="project" value="InterPro"/>
</dbReference>
<feature type="compositionally biased region" description="Basic and acidic residues" evidence="2">
    <location>
        <begin position="579"/>
        <end position="588"/>
    </location>
</feature>
<feature type="compositionally biased region" description="Acidic residues" evidence="2">
    <location>
        <begin position="554"/>
        <end position="569"/>
    </location>
</feature>
<dbReference type="InterPro" id="IPR001849">
    <property type="entry name" value="PH_domain"/>
</dbReference>
<feature type="compositionally biased region" description="Low complexity" evidence="2">
    <location>
        <begin position="175"/>
        <end position="195"/>
    </location>
</feature>
<feature type="compositionally biased region" description="Low complexity" evidence="2">
    <location>
        <begin position="393"/>
        <end position="403"/>
    </location>
</feature>
<feature type="coiled-coil region" evidence="1">
    <location>
        <begin position="1251"/>
        <end position="1278"/>
    </location>
</feature>
<dbReference type="PROSITE" id="PS50190">
    <property type="entry name" value="SEC7"/>
    <property type="match status" value="1"/>
</dbReference>
<feature type="compositionally biased region" description="Pro residues" evidence="2">
    <location>
        <begin position="667"/>
        <end position="679"/>
    </location>
</feature>
<dbReference type="InterPro" id="IPR023394">
    <property type="entry name" value="Sec7_C_sf"/>
</dbReference>
<dbReference type="SUPFAM" id="SSF48425">
    <property type="entry name" value="Sec7 domain"/>
    <property type="match status" value="1"/>
</dbReference>
<dbReference type="Gene3D" id="2.30.29.30">
    <property type="entry name" value="Pleckstrin-homology domain (PH domain)/Phosphotyrosine-binding domain (PTB)"/>
    <property type="match status" value="1"/>
</dbReference>
<feature type="region of interest" description="Disordered" evidence="2">
    <location>
        <begin position="1322"/>
        <end position="1348"/>
    </location>
</feature>
<gene>
    <name evidence="5" type="ORF">BDA99DRAFT_606505</name>
</gene>
<reference evidence="5" key="2">
    <citation type="submission" date="2023-02" db="EMBL/GenBank/DDBJ databases">
        <authorList>
            <consortium name="DOE Joint Genome Institute"/>
            <person name="Mondo S.J."/>
            <person name="Chang Y."/>
            <person name="Wang Y."/>
            <person name="Ahrendt S."/>
            <person name="Andreopoulos W."/>
            <person name="Barry K."/>
            <person name="Beard J."/>
            <person name="Benny G.L."/>
            <person name="Blankenship S."/>
            <person name="Bonito G."/>
            <person name="Cuomo C."/>
            <person name="Desiro A."/>
            <person name="Gervers K.A."/>
            <person name="Hundley H."/>
            <person name="Kuo A."/>
            <person name="LaButti K."/>
            <person name="Lang B.F."/>
            <person name="Lipzen A."/>
            <person name="O'Donnell K."/>
            <person name="Pangilinan J."/>
            <person name="Reynolds N."/>
            <person name="Sandor L."/>
            <person name="Smith M.W."/>
            <person name="Tsang A."/>
            <person name="Grigoriev I.V."/>
            <person name="Stajich J.E."/>
            <person name="Spatafora J.W."/>
        </authorList>
    </citation>
    <scope>NUCLEOTIDE SEQUENCE</scope>
    <source>
        <strain evidence="5">RSA 2281</strain>
    </source>
</reference>
<feature type="compositionally biased region" description="Pro residues" evidence="2">
    <location>
        <begin position="214"/>
        <end position="224"/>
    </location>
</feature>
<dbReference type="Pfam" id="PF15410">
    <property type="entry name" value="PH_9"/>
    <property type="match status" value="1"/>
</dbReference>
<dbReference type="SMART" id="SM00222">
    <property type="entry name" value="Sec7"/>
    <property type="match status" value="1"/>
</dbReference>
<feature type="compositionally biased region" description="Low complexity" evidence="2">
    <location>
        <begin position="542"/>
        <end position="552"/>
    </location>
</feature>
<feature type="compositionally biased region" description="Basic residues" evidence="2">
    <location>
        <begin position="137"/>
        <end position="150"/>
    </location>
</feature>
<reference evidence="5" key="1">
    <citation type="journal article" date="2022" name="IScience">
        <title>Evolution of zygomycete secretomes and the origins of terrestrial fungal ecologies.</title>
        <authorList>
            <person name="Chang Y."/>
            <person name="Wang Y."/>
            <person name="Mondo S."/>
            <person name="Ahrendt S."/>
            <person name="Andreopoulos W."/>
            <person name="Barry K."/>
            <person name="Beard J."/>
            <person name="Benny G.L."/>
            <person name="Blankenship S."/>
            <person name="Bonito G."/>
            <person name="Cuomo C."/>
            <person name="Desiro A."/>
            <person name="Gervers K.A."/>
            <person name="Hundley H."/>
            <person name="Kuo A."/>
            <person name="LaButti K."/>
            <person name="Lang B.F."/>
            <person name="Lipzen A."/>
            <person name="O'Donnell K."/>
            <person name="Pangilinan J."/>
            <person name="Reynolds N."/>
            <person name="Sandor L."/>
            <person name="Smith M.E."/>
            <person name="Tsang A."/>
            <person name="Grigoriev I.V."/>
            <person name="Stajich J.E."/>
            <person name="Spatafora J.W."/>
        </authorList>
    </citation>
    <scope>NUCLEOTIDE SEQUENCE</scope>
    <source>
        <strain evidence="5">RSA 2281</strain>
    </source>
</reference>
<feature type="region of interest" description="Disordered" evidence="2">
    <location>
        <begin position="347"/>
        <end position="403"/>
    </location>
</feature>
<dbReference type="InterPro" id="IPR000904">
    <property type="entry name" value="Sec7_dom"/>
</dbReference>
<dbReference type="InterPro" id="IPR011993">
    <property type="entry name" value="PH-like_dom_sf"/>
</dbReference>
<dbReference type="GO" id="GO:0005085">
    <property type="term" value="F:guanyl-nucleotide exchange factor activity"/>
    <property type="evidence" value="ECO:0007669"/>
    <property type="project" value="InterPro"/>
</dbReference>
<feature type="region of interest" description="Disordered" evidence="2">
    <location>
        <begin position="1"/>
        <end position="226"/>
    </location>
</feature>
<feature type="compositionally biased region" description="Low complexity" evidence="2">
    <location>
        <begin position="1330"/>
        <end position="1341"/>
    </location>
</feature>
<dbReference type="EMBL" id="JAIXMP010000020">
    <property type="protein sequence ID" value="KAI9257255.1"/>
    <property type="molecule type" value="Genomic_DNA"/>
</dbReference>
<feature type="compositionally biased region" description="Low complexity" evidence="2">
    <location>
        <begin position="285"/>
        <end position="333"/>
    </location>
</feature>